<dbReference type="HOGENOM" id="CLU_166005_0_0_9"/>
<organism evidence="2 3">
    <name type="scientific">Enterococcus faecalis ATCC 6055</name>
    <dbReference type="NCBI Taxonomy" id="1169311"/>
    <lineage>
        <taxon>Bacteria</taxon>
        <taxon>Bacillati</taxon>
        <taxon>Bacillota</taxon>
        <taxon>Bacilli</taxon>
        <taxon>Lactobacillales</taxon>
        <taxon>Enterococcaceae</taxon>
        <taxon>Enterococcus</taxon>
    </lineage>
</organism>
<gene>
    <name evidence="2" type="ORF">WOU_02088</name>
</gene>
<sequence>MKKFLSVIFLGMLLVFTACGSNEKADKGTQVVIDEVVKLKTNVDNDSLEEGQKNYKYTEKDFSFLIYKDTESYIVDSWVPVEGKPNSREGFYKFDKSKGLDNFFEGYEFNDKKASGNYELVYKSGKFKE</sequence>
<dbReference type="AlphaFoldDB" id="R3I0Z2"/>
<dbReference type="Proteomes" id="UP000013638">
    <property type="component" value="Unassembled WGS sequence"/>
</dbReference>
<feature type="signal peptide" evidence="1">
    <location>
        <begin position="1"/>
        <end position="20"/>
    </location>
</feature>
<comment type="caution">
    <text evidence="2">The sequence shown here is derived from an EMBL/GenBank/DDBJ whole genome shotgun (WGS) entry which is preliminary data.</text>
</comment>
<dbReference type="RefSeq" id="WP_010828917.1">
    <property type="nucleotide sequence ID" value="NZ_KB944862.1"/>
</dbReference>
<dbReference type="EMBL" id="ASDZ01000027">
    <property type="protein sequence ID" value="EOK11343.1"/>
    <property type="molecule type" value="Genomic_DNA"/>
</dbReference>
<keyword evidence="1" id="KW-0732">Signal</keyword>
<evidence type="ECO:0000313" key="2">
    <source>
        <dbReference type="EMBL" id="EOK11343.1"/>
    </source>
</evidence>
<feature type="chain" id="PRO_5039505966" description="Lipoprotein" evidence="1">
    <location>
        <begin position="21"/>
        <end position="129"/>
    </location>
</feature>
<proteinExistence type="predicted"/>
<reference evidence="2 3" key="1">
    <citation type="submission" date="2013-02" db="EMBL/GenBank/DDBJ databases">
        <title>The Genome Sequence of Enterococcus faecalis ATCC_6055.</title>
        <authorList>
            <consortium name="The Broad Institute Genome Sequencing Platform"/>
            <consortium name="The Broad Institute Genome Sequencing Center for Infectious Disease"/>
            <person name="Earl A.M."/>
            <person name="Gilmore M.S."/>
            <person name="Lebreton F."/>
            <person name="Walker B."/>
            <person name="Young S.K."/>
            <person name="Zeng Q."/>
            <person name="Gargeya S."/>
            <person name="Fitzgerald M."/>
            <person name="Haas B."/>
            <person name="Abouelleil A."/>
            <person name="Alvarado L."/>
            <person name="Arachchi H.M."/>
            <person name="Berlin A.M."/>
            <person name="Chapman S.B."/>
            <person name="Dewar J."/>
            <person name="Goldberg J."/>
            <person name="Griggs A."/>
            <person name="Gujja S."/>
            <person name="Hansen M."/>
            <person name="Howarth C."/>
            <person name="Imamovic A."/>
            <person name="Larimer J."/>
            <person name="McCowan C."/>
            <person name="Murphy C."/>
            <person name="Neiman D."/>
            <person name="Pearson M."/>
            <person name="Priest M."/>
            <person name="Roberts A."/>
            <person name="Saif S."/>
            <person name="Shea T."/>
            <person name="Sisk P."/>
            <person name="Sykes S."/>
            <person name="Wortman J."/>
            <person name="Nusbaum C."/>
            <person name="Birren B."/>
        </authorList>
    </citation>
    <scope>NUCLEOTIDE SEQUENCE [LARGE SCALE GENOMIC DNA]</scope>
    <source>
        <strain evidence="2 3">ATCC 6055</strain>
    </source>
</reference>
<protein>
    <recommendedName>
        <fullName evidence="4">Lipoprotein</fullName>
    </recommendedName>
</protein>
<evidence type="ECO:0000256" key="1">
    <source>
        <dbReference type="SAM" id="SignalP"/>
    </source>
</evidence>
<evidence type="ECO:0008006" key="4">
    <source>
        <dbReference type="Google" id="ProtNLM"/>
    </source>
</evidence>
<accession>R3I0Z2</accession>
<evidence type="ECO:0000313" key="3">
    <source>
        <dbReference type="Proteomes" id="UP000013638"/>
    </source>
</evidence>
<dbReference type="PROSITE" id="PS51257">
    <property type="entry name" value="PROKAR_LIPOPROTEIN"/>
    <property type="match status" value="1"/>
</dbReference>
<name>R3I0Z2_ENTFL</name>
<dbReference type="PATRIC" id="fig|1169311.3.peg.2060"/>